<evidence type="ECO:0000256" key="15">
    <source>
        <dbReference type="ARBA" id="ARBA00049902"/>
    </source>
</evidence>
<evidence type="ECO:0000256" key="16">
    <source>
        <dbReference type="ARBA" id="ARBA00049966"/>
    </source>
</evidence>
<organism evidence="18 19">
    <name type="scientific">Stecheria intestinalis</name>
    <dbReference type="NCBI Taxonomy" id="2606630"/>
    <lineage>
        <taxon>Bacteria</taxon>
        <taxon>Bacillati</taxon>
        <taxon>Bacillota</taxon>
        <taxon>Erysipelotrichia</taxon>
        <taxon>Erysipelotrichales</taxon>
        <taxon>Erysipelotrichaceae</taxon>
        <taxon>Stecheria</taxon>
    </lineage>
</organism>
<accession>A0A7X2NSV3</accession>
<dbReference type="PANTHER" id="PTHR30474">
    <property type="entry name" value="CELL CYCLE PROTEIN"/>
    <property type="match status" value="1"/>
</dbReference>
<evidence type="ECO:0000256" key="13">
    <source>
        <dbReference type="ARBA" id="ARBA00041418"/>
    </source>
</evidence>
<evidence type="ECO:0000256" key="12">
    <source>
        <dbReference type="ARBA" id="ARBA00041185"/>
    </source>
</evidence>
<feature type="transmembrane region" description="Helical" evidence="17">
    <location>
        <begin position="346"/>
        <end position="372"/>
    </location>
</feature>
<keyword evidence="7 17" id="KW-1133">Transmembrane helix</keyword>
<dbReference type="GO" id="GO:0008955">
    <property type="term" value="F:peptidoglycan glycosyltransferase activity"/>
    <property type="evidence" value="ECO:0007669"/>
    <property type="project" value="UniProtKB-EC"/>
</dbReference>
<feature type="transmembrane region" description="Helical" evidence="17">
    <location>
        <begin position="384"/>
        <end position="404"/>
    </location>
</feature>
<evidence type="ECO:0000256" key="10">
    <source>
        <dbReference type="ARBA" id="ARBA00033270"/>
    </source>
</evidence>
<keyword evidence="19" id="KW-1185">Reference proteome</keyword>
<feature type="transmembrane region" description="Helical" evidence="17">
    <location>
        <begin position="166"/>
        <end position="184"/>
    </location>
</feature>
<comment type="catalytic activity">
    <reaction evidence="15">
        <text>[GlcNAc-(1-&gt;4)-Mur2Ac(oyl-L-Ala-gamma-D-Glu-L-Lys-D-Ala-D-Ala)](n)-di-trans,octa-cis-undecaprenyl diphosphate + beta-D-GlcNAc-(1-&gt;4)-Mur2Ac(oyl-L-Ala-gamma-D-Glu-L-Lys-D-Ala-D-Ala)-di-trans,octa-cis-undecaprenyl diphosphate = [GlcNAc-(1-&gt;4)-Mur2Ac(oyl-L-Ala-gamma-D-Glu-L-Lys-D-Ala-D-Ala)](n+1)-di-trans,octa-cis-undecaprenyl diphosphate + di-trans,octa-cis-undecaprenyl diphosphate + H(+)</text>
        <dbReference type="Rhea" id="RHEA:23708"/>
        <dbReference type="Rhea" id="RHEA-COMP:9602"/>
        <dbReference type="Rhea" id="RHEA-COMP:9603"/>
        <dbReference type="ChEBI" id="CHEBI:15378"/>
        <dbReference type="ChEBI" id="CHEBI:58405"/>
        <dbReference type="ChEBI" id="CHEBI:60033"/>
        <dbReference type="ChEBI" id="CHEBI:78435"/>
        <dbReference type="EC" id="2.4.99.28"/>
    </reaction>
</comment>
<dbReference type="AlphaFoldDB" id="A0A7X2NSV3"/>
<dbReference type="InterPro" id="IPR018365">
    <property type="entry name" value="Cell_cycle_FtsW-rel_CS"/>
</dbReference>
<sequence>MTVLEQNRLAAVPKKKQKLLSLRMPAKSDRAIQGAMIVLSVYGLLMIASASMGLAVNNQRYLLLVVLKQIVFLAAGYYAMCFFARRFSLKYLQSSKFPPLAIGMGFALMACLVFPEVNGARAWIRVPVSSVDISIQPSEFAKIMTYLIIAAYCGDVRTRYPRGRDIWKRPLIFIFSYLIIIAAFQSDAGSAAVIVLIAAFCMLIPANKQLKPIQGLIAGLLILGIVFFLFLMTDQGVALIEKLPLKEYQKNRFLSSINPFIDRYNTGYQLVNGLISFASGGWTGLGFGNSVRKYTNFPAANTDFILAIVVEEMGLIGFLLIFIPYLIIVIQLFRYAMKMRSEKGRIILVGTALYLVIHCLFNIGGVTGLIPLTGVPLLMISSGGSSTLSFMSAIGIAQAVISAYRRKEIQ</sequence>
<dbReference type="GO" id="GO:0032153">
    <property type="term" value="C:cell division site"/>
    <property type="evidence" value="ECO:0007669"/>
    <property type="project" value="TreeGrafter"/>
</dbReference>
<gene>
    <name evidence="18" type="ORF">FYJ51_07890</name>
</gene>
<dbReference type="GO" id="GO:0015648">
    <property type="term" value="F:lipid-linked peptidoglycan transporter activity"/>
    <property type="evidence" value="ECO:0007669"/>
    <property type="project" value="TreeGrafter"/>
</dbReference>
<comment type="caution">
    <text evidence="18">The sequence shown here is derived from an EMBL/GenBank/DDBJ whole genome shotgun (WGS) entry which is preliminary data.</text>
</comment>
<keyword evidence="6" id="KW-0573">Peptidoglycan synthesis</keyword>
<dbReference type="GO" id="GO:0005886">
    <property type="term" value="C:plasma membrane"/>
    <property type="evidence" value="ECO:0007669"/>
    <property type="project" value="TreeGrafter"/>
</dbReference>
<feature type="transmembrane region" description="Helical" evidence="17">
    <location>
        <begin position="97"/>
        <end position="115"/>
    </location>
</feature>
<comment type="subcellular location">
    <subcellularLocation>
        <location evidence="1">Membrane</location>
        <topology evidence="1">Multi-pass membrane protein</topology>
    </subcellularLocation>
</comment>
<evidence type="ECO:0000256" key="9">
    <source>
        <dbReference type="ARBA" id="ARBA00032370"/>
    </source>
</evidence>
<dbReference type="PANTHER" id="PTHR30474:SF2">
    <property type="entry name" value="PEPTIDOGLYCAN GLYCOSYLTRANSFERASE FTSW-RELATED"/>
    <property type="match status" value="1"/>
</dbReference>
<evidence type="ECO:0000256" key="3">
    <source>
        <dbReference type="ARBA" id="ARBA00022679"/>
    </source>
</evidence>
<evidence type="ECO:0000256" key="7">
    <source>
        <dbReference type="ARBA" id="ARBA00022989"/>
    </source>
</evidence>
<evidence type="ECO:0000313" key="19">
    <source>
        <dbReference type="Proteomes" id="UP000461880"/>
    </source>
</evidence>
<keyword evidence="5" id="KW-0133">Cell shape</keyword>
<dbReference type="EC" id="2.4.99.28" evidence="14"/>
<dbReference type="Proteomes" id="UP000461880">
    <property type="component" value="Unassembled WGS sequence"/>
</dbReference>
<evidence type="ECO:0000256" key="5">
    <source>
        <dbReference type="ARBA" id="ARBA00022960"/>
    </source>
</evidence>
<reference evidence="18 19" key="1">
    <citation type="submission" date="2019-08" db="EMBL/GenBank/DDBJ databases">
        <title>In-depth cultivation of the pig gut microbiome towards novel bacterial diversity and tailored functional studies.</title>
        <authorList>
            <person name="Wylensek D."/>
            <person name="Hitch T.C.A."/>
            <person name="Clavel T."/>
        </authorList>
    </citation>
    <scope>NUCLEOTIDE SEQUENCE [LARGE SCALE GENOMIC DNA]</scope>
    <source>
        <strain evidence="18 19">Oil+RF-744-GAM-WT-6</strain>
    </source>
</reference>
<comment type="function">
    <text evidence="16">Peptidoglycan polymerase that is essential for cell division.</text>
</comment>
<dbReference type="Pfam" id="PF01098">
    <property type="entry name" value="FTSW_RODA_SPOVE"/>
    <property type="match status" value="1"/>
</dbReference>
<keyword evidence="4 17" id="KW-0812">Transmembrane</keyword>
<keyword evidence="3" id="KW-0808">Transferase</keyword>
<feature type="transmembrane region" description="Helical" evidence="17">
    <location>
        <begin position="61"/>
        <end position="85"/>
    </location>
</feature>
<evidence type="ECO:0000256" key="11">
    <source>
        <dbReference type="ARBA" id="ARBA00038053"/>
    </source>
</evidence>
<feature type="transmembrane region" description="Helical" evidence="17">
    <location>
        <begin position="213"/>
        <end position="232"/>
    </location>
</feature>
<dbReference type="GO" id="GO:0008360">
    <property type="term" value="P:regulation of cell shape"/>
    <property type="evidence" value="ECO:0007669"/>
    <property type="project" value="UniProtKB-KW"/>
</dbReference>
<evidence type="ECO:0000313" key="18">
    <source>
        <dbReference type="EMBL" id="MSS58828.1"/>
    </source>
</evidence>
<evidence type="ECO:0000256" key="17">
    <source>
        <dbReference type="SAM" id="Phobius"/>
    </source>
</evidence>
<evidence type="ECO:0000256" key="4">
    <source>
        <dbReference type="ARBA" id="ARBA00022692"/>
    </source>
</evidence>
<evidence type="ECO:0000256" key="14">
    <source>
        <dbReference type="ARBA" id="ARBA00044770"/>
    </source>
</evidence>
<evidence type="ECO:0000256" key="2">
    <source>
        <dbReference type="ARBA" id="ARBA00022676"/>
    </source>
</evidence>
<evidence type="ECO:0000256" key="6">
    <source>
        <dbReference type="ARBA" id="ARBA00022984"/>
    </source>
</evidence>
<keyword evidence="8 17" id="KW-0472">Membrane</keyword>
<dbReference type="GO" id="GO:0009252">
    <property type="term" value="P:peptidoglycan biosynthetic process"/>
    <property type="evidence" value="ECO:0007669"/>
    <property type="project" value="UniProtKB-KW"/>
</dbReference>
<feature type="transmembrane region" description="Helical" evidence="17">
    <location>
        <begin position="313"/>
        <end position="334"/>
    </location>
</feature>
<dbReference type="InterPro" id="IPR001182">
    <property type="entry name" value="FtsW/RodA"/>
</dbReference>
<comment type="similarity">
    <text evidence="11">Belongs to the SEDS family. FtsW subfamily.</text>
</comment>
<feature type="transmembrane region" description="Helical" evidence="17">
    <location>
        <begin position="31"/>
        <end position="55"/>
    </location>
</feature>
<dbReference type="PROSITE" id="PS00428">
    <property type="entry name" value="FTSW_RODA_SPOVE"/>
    <property type="match status" value="1"/>
</dbReference>
<name>A0A7X2NSV3_9FIRM</name>
<dbReference type="EMBL" id="VUMN01000017">
    <property type="protein sequence ID" value="MSS58828.1"/>
    <property type="molecule type" value="Genomic_DNA"/>
</dbReference>
<proteinExistence type="inferred from homology"/>
<keyword evidence="2" id="KW-0328">Glycosyltransferase</keyword>
<evidence type="ECO:0000256" key="8">
    <source>
        <dbReference type="ARBA" id="ARBA00023136"/>
    </source>
</evidence>
<dbReference type="GO" id="GO:0051301">
    <property type="term" value="P:cell division"/>
    <property type="evidence" value="ECO:0007669"/>
    <property type="project" value="InterPro"/>
</dbReference>
<protein>
    <recommendedName>
        <fullName evidence="12">Probable peptidoglycan glycosyltransferase FtsW</fullName>
        <ecNumber evidence="14">2.4.99.28</ecNumber>
    </recommendedName>
    <alternativeName>
        <fullName evidence="13">Cell division protein FtsW</fullName>
    </alternativeName>
    <alternativeName>
        <fullName evidence="10">Cell wall polymerase</fullName>
    </alternativeName>
    <alternativeName>
        <fullName evidence="9">Peptidoglycan polymerase</fullName>
    </alternativeName>
</protein>
<evidence type="ECO:0000256" key="1">
    <source>
        <dbReference type="ARBA" id="ARBA00004141"/>
    </source>
</evidence>